<dbReference type="KEGG" id="qsa:O6P43_022601"/>
<comment type="subcellular location">
    <subcellularLocation>
        <location evidence="1">Nucleus</location>
    </subcellularLocation>
</comment>
<dbReference type="SUPFAM" id="SSF101936">
    <property type="entry name" value="DNA-binding pseudobarrel domain"/>
    <property type="match status" value="2"/>
</dbReference>
<proteinExistence type="predicted"/>
<dbReference type="CDD" id="cd10017">
    <property type="entry name" value="B3_DNA"/>
    <property type="match status" value="2"/>
</dbReference>
<evidence type="ECO:0000259" key="7">
    <source>
        <dbReference type="PROSITE" id="PS50863"/>
    </source>
</evidence>
<protein>
    <submittedName>
        <fullName evidence="8">B3 domain-containing protein</fullName>
    </submittedName>
</protein>
<name>A0AAD7LDG1_QUISA</name>
<dbReference type="PROSITE" id="PS50863">
    <property type="entry name" value="B3"/>
    <property type="match status" value="2"/>
</dbReference>
<evidence type="ECO:0000256" key="6">
    <source>
        <dbReference type="SAM" id="MobiDB-lite"/>
    </source>
</evidence>
<evidence type="ECO:0000256" key="5">
    <source>
        <dbReference type="ARBA" id="ARBA00023242"/>
    </source>
</evidence>
<organism evidence="8 9">
    <name type="scientific">Quillaja saponaria</name>
    <name type="common">Soap bark tree</name>
    <dbReference type="NCBI Taxonomy" id="32244"/>
    <lineage>
        <taxon>Eukaryota</taxon>
        <taxon>Viridiplantae</taxon>
        <taxon>Streptophyta</taxon>
        <taxon>Embryophyta</taxon>
        <taxon>Tracheophyta</taxon>
        <taxon>Spermatophyta</taxon>
        <taxon>Magnoliopsida</taxon>
        <taxon>eudicotyledons</taxon>
        <taxon>Gunneridae</taxon>
        <taxon>Pentapetalae</taxon>
        <taxon>rosids</taxon>
        <taxon>fabids</taxon>
        <taxon>Fabales</taxon>
        <taxon>Quillajaceae</taxon>
        <taxon>Quillaja</taxon>
    </lineage>
</organism>
<dbReference type="GO" id="GO:0005634">
    <property type="term" value="C:nucleus"/>
    <property type="evidence" value="ECO:0007669"/>
    <property type="project" value="UniProtKB-SubCell"/>
</dbReference>
<keyword evidence="3" id="KW-0238">DNA-binding</keyword>
<evidence type="ECO:0000256" key="2">
    <source>
        <dbReference type="ARBA" id="ARBA00023015"/>
    </source>
</evidence>
<keyword evidence="9" id="KW-1185">Reference proteome</keyword>
<keyword evidence="4" id="KW-0804">Transcription</keyword>
<feature type="domain" description="TF-B3" evidence="7">
    <location>
        <begin position="487"/>
        <end position="584"/>
    </location>
</feature>
<evidence type="ECO:0000256" key="1">
    <source>
        <dbReference type="ARBA" id="ARBA00004123"/>
    </source>
</evidence>
<dbReference type="Proteomes" id="UP001163823">
    <property type="component" value="Chromosome 9"/>
</dbReference>
<dbReference type="GO" id="GO:0003677">
    <property type="term" value="F:DNA binding"/>
    <property type="evidence" value="ECO:0007669"/>
    <property type="project" value="UniProtKB-KW"/>
</dbReference>
<gene>
    <name evidence="8" type="ORF">O6P43_022601</name>
</gene>
<dbReference type="InterPro" id="IPR003340">
    <property type="entry name" value="B3_DNA-bd"/>
</dbReference>
<dbReference type="InterPro" id="IPR015300">
    <property type="entry name" value="DNA-bd_pseudobarrel_sf"/>
</dbReference>
<keyword evidence="2" id="KW-0805">Transcription regulation</keyword>
<comment type="caution">
    <text evidence="8">The sequence shown here is derived from an EMBL/GenBank/DDBJ whole genome shotgun (WGS) entry which is preliminary data.</text>
</comment>
<reference evidence="8" key="1">
    <citation type="journal article" date="2023" name="Science">
        <title>Elucidation of the pathway for biosynthesis of saponin adjuvants from the soapbark tree.</title>
        <authorList>
            <person name="Reed J."/>
            <person name="Orme A."/>
            <person name="El-Demerdash A."/>
            <person name="Owen C."/>
            <person name="Martin L.B.B."/>
            <person name="Misra R.C."/>
            <person name="Kikuchi S."/>
            <person name="Rejzek M."/>
            <person name="Martin A.C."/>
            <person name="Harkess A."/>
            <person name="Leebens-Mack J."/>
            <person name="Louveau T."/>
            <person name="Stephenson M.J."/>
            <person name="Osbourn A."/>
        </authorList>
    </citation>
    <scope>NUCLEOTIDE SEQUENCE</scope>
    <source>
        <strain evidence="8">S10</strain>
    </source>
</reference>
<dbReference type="Gene3D" id="2.40.330.10">
    <property type="entry name" value="DNA-binding pseudobarrel domain"/>
    <property type="match status" value="2"/>
</dbReference>
<sequence>MDQPARACAECAKHCQLLHGKKKNSSDVVTSFFKVMIGDKFSEVLYLPPKFGPTVSALVDQKTILEDSQGQRWEVTITIVDESFAFQKGWNDFSLSHDLEVGDFLVFNYIMGSHFVVRIYNRTACEKVEFLKNRNKKKRTRNDRNSTTKDGLHRQSTESIINRQGSSASVVSTSDVQINPPQCEVDDVEDVQRNTISASNFGNGNRSTEPLSKVVFWEDPLMIHRDLGDKQTEERGPTFDVLNYEIWNNSAGDGNNKHTIGDAGFPVLETFLTSQYEASLYTTDQVSEGTVRKVPFPDASESQVIAKNKCPEEKDKLASACCKSNCGDKTSKHLALTSIMPLIETGEYYSLLSNREVWKCQTPKGSVQLEENEENVSTRLAQKSQFAKGSDNSQSRELLETTKKELVDMMRPDMCSSEEIGKEIFGGMLKTIKKELVEIGQETLGSSKVNRVECGQSAHLFSNDDGAVFEVEKAETVGYCGIHKLNTANISCVVAADNPNFLELPTCLPSSSVGGEKLRRVVLLQDPSSRLWSVLYHEHTAFKILGSGWKAFLEANYVLPGDECVFRIENELEDIYAVHIVRRQHNSSTHSPKIT</sequence>
<dbReference type="Pfam" id="PF02362">
    <property type="entry name" value="B3"/>
    <property type="match status" value="2"/>
</dbReference>
<dbReference type="PANTHER" id="PTHR31920:SF145">
    <property type="entry name" value="B3 DOMAIN-CONTAINING PROTEIN REM20-LIKE ISOFORM X1"/>
    <property type="match status" value="1"/>
</dbReference>
<dbReference type="SMART" id="SM01019">
    <property type="entry name" value="B3"/>
    <property type="match status" value="2"/>
</dbReference>
<feature type="compositionally biased region" description="Basic and acidic residues" evidence="6">
    <location>
        <begin position="142"/>
        <end position="156"/>
    </location>
</feature>
<feature type="domain" description="TF-B3" evidence="7">
    <location>
        <begin position="30"/>
        <end position="123"/>
    </location>
</feature>
<dbReference type="PANTHER" id="PTHR31920">
    <property type="entry name" value="B3 DOMAIN-CONTAINING"/>
    <property type="match status" value="1"/>
</dbReference>
<dbReference type="InterPro" id="IPR050655">
    <property type="entry name" value="Plant_B3_domain"/>
</dbReference>
<evidence type="ECO:0000313" key="8">
    <source>
        <dbReference type="EMBL" id="KAJ7956109.1"/>
    </source>
</evidence>
<evidence type="ECO:0000313" key="9">
    <source>
        <dbReference type="Proteomes" id="UP001163823"/>
    </source>
</evidence>
<evidence type="ECO:0000256" key="3">
    <source>
        <dbReference type="ARBA" id="ARBA00023125"/>
    </source>
</evidence>
<dbReference type="AlphaFoldDB" id="A0AAD7LDG1"/>
<accession>A0AAD7LDG1</accession>
<feature type="compositionally biased region" description="Polar residues" evidence="6">
    <location>
        <begin position="157"/>
        <end position="166"/>
    </location>
</feature>
<feature type="region of interest" description="Disordered" evidence="6">
    <location>
        <begin position="136"/>
        <end position="166"/>
    </location>
</feature>
<dbReference type="EMBL" id="JARAOO010000009">
    <property type="protein sequence ID" value="KAJ7956109.1"/>
    <property type="molecule type" value="Genomic_DNA"/>
</dbReference>
<evidence type="ECO:0000256" key="4">
    <source>
        <dbReference type="ARBA" id="ARBA00023163"/>
    </source>
</evidence>
<keyword evidence="5" id="KW-0539">Nucleus</keyword>